<dbReference type="Gene3D" id="1.25.40.10">
    <property type="entry name" value="Tetratricopeptide repeat domain"/>
    <property type="match status" value="1"/>
</dbReference>
<dbReference type="EMBL" id="ABCS01000053">
    <property type="protein sequence ID" value="EDM77003.1"/>
    <property type="molecule type" value="Genomic_DNA"/>
</dbReference>
<accession>A6GAR2</accession>
<comment type="caution">
    <text evidence="1">The sequence shown here is derived from an EMBL/GenBank/DDBJ whole genome shotgun (WGS) entry which is preliminary data.</text>
</comment>
<proteinExistence type="predicted"/>
<dbReference type="RefSeq" id="WP_006973804.1">
    <property type="nucleotide sequence ID" value="NZ_ABCS01000053.1"/>
</dbReference>
<dbReference type="OrthoDB" id="7593450at2"/>
<evidence type="ECO:0000313" key="2">
    <source>
        <dbReference type="Proteomes" id="UP000005801"/>
    </source>
</evidence>
<dbReference type="Proteomes" id="UP000005801">
    <property type="component" value="Unassembled WGS sequence"/>
</dbReference>
<name>A6GAR2_9BACT</name>
<dbReference type="InterPro" id="IPR010323">
    <property type="entry name" value="DUF924"/>
</dbReference>
<dbReference type="InterPro" id="IPR011990">
    <property type="entry name" value="TPR-like_helical_dom_sf"/>
</dbReference>
<reference evidence="1 2" key="1">
    <citation type="submission" date="2007-06" db="EMBL/GenBank/DDBJ databases">
        <authorList>
            <person name="Shimkets L."/>
            <person name="Ferriera S."/>
            <person name="Johnson J."/>
            <person name="Kravitz S."/>
            <person name="Beeson K."/>
            <person name="Sutton G."/>
            <person name="Rogers Y.-H."/>
            <person name="Friedman R."/>
            <person name="Frazier M."/>
            <person name="Venter J.C."/>
        </authorList>
    </citation>
    <scope>NUCLEOTIDE SEQUENCE [LARGE SCALE GENOMIC DNA]</scope>
    <source>
        <strain evidence="1 2">SIR-1</strain>
    </source>
</reference>
<gene>
    <name evidence="1" type="ORF">PPSIR1_15920</name>
</gene>
<dbReference type="Pfam" id="PF06041">
    <property type="entry name" value="DUF924"/>
    <property type="match status" value="1"/>
</dbReference>
<dbReference type="eggNOG" id="COG3803">
    <property type="taxonomic scope" value="Bacteria"/>
</dbReference>
<keyword evidence="2" id="KW-1185">Reference proteome</keyword>
<dbReference type="STRING" id="391625.PPSIR1_15920"/>
<dbReference type="Gene3D" id="1.20.58.320">
    <property type="entry name" value="TPR-like"/>
    <property type="match status" value="1"/>
</dbReference>
<evidence type="ECO:0008006" key="3">
    <source>
        <dbReference type="Google" id="ProtNLM"/>
    </source>
</evidence>
<evidence type="ECO:0000313" key="1">
    <source>
        <dbReference type="EMBL" id="EDM77003.1"/>
    </source>
</evidence>
<sequence length="203" mass="22830">MSTTSVQPSDVLEFWFPDDPIQADALWWGKSPETDESIRARFGDARERAKAGELDAWAEQPAGRMALIILLDQMSRNLFRGDAETYAADAKAVALCLDGLERGHDQALPFIQRLFFYMPLEHAEDLGQQERCVELVRALADAVRADPGISEAVVQRYDNFVDFAVRHRDIVARFGRFPHRNAILGRDSTAEEAEFLTQPGSSF</sequence>
<protein>
    <recommendedName>
        <fullName evidence="3">Transmembrane protein</fullName>
    </recommendedName>
</protein>
<organism evidence="1 2">
    <name type="scientific">Plesiocystis pacifica SIR-1</name>
    <dbReference type="NCBI Taxonomy" id="391625"/>
    <lineage>
        <taxon>Bacteria</taxon>
        <taxon>Pseudomonadati</taxon>
        <taxon>Myxococcota</taxon>
        <taxon>Polyangia</taxon>
        <taxon>Nannocystales</taxon>
        <taxon>Nannocystaceae</taxon>
        <taxon>Plesiocystis</taxon>
    </lineage>
</organism>
<dbReference type="AlphaFoldDB" id="A6GAR2"/>
<dbReference type="SUPFAM" id="SSF48452">
    <property type="entry name" value="TPR-like"/>
    <property type="match status" value="1"/>
</dbReference>